<feature type="domain" description="HTH araC/xylS-type" evidence="4">
    <location>
        <begin position="164"/>
        <end position="262"/>
    </location>
</feature>
<keyword evidence="2" id="KW-0238">DNA-binding</keyword>
<evidence type="ECO:0000256" key="2">
    <source>
        <dbReference type="ARBA" id="ARBA00023125"/>
    </source>
</evidence>
<dbReference type="Pfam" id="PF12833">
    <property type="entry name" value="HTH_18"/>
    <property type="match status" value="1"/>
</dbReference>
<dbReference type="PANTHER" id="PTHR43280:SF28">
    <property type="entry name" value="HTH-TYPE TRANSCRIPTIONAL ACTIVATOR RHAS"/>
    <property type="match status" value="1"/>
</dbReference>
<dbReference type="SUPFAM" id="SSF51215">
    <property type="entry name" value="Regulatory protein AraC"/>
    <property type="match status" value="1"/>
</dbReference>
<dbReference type="PANTHER" id="PTHR43280">
    <property type="entry name" value="ARAC-FAMILY TRANSCRIPTIONAL REGULATOR"/>
    <property type="match status" value="1"/>
</dbReference>
<dbReference type="InterPro" id="IPR018060">
    <property type="entry name" value="HTH_AraC"/>
</dbReference>
<dbReference type="InterPro" id="IPR020449">
    <property type="entry name" value="Tscrpt_reg_AraC-type_HTH"/>
</dbReference>
<reference evidence="6" key="1">
    <citation type="journal article" date="2019" name="Int. J. Syst. Evol. Microbiol.">
        <title>The Global Catalogue of Microorganisms (GCM) 10K type strain sequencing project: providing services to taxonomists for standard genome sequencing and annotation.</title>
        <authorList>
            <consortium name="The Broad Institute Genomics Platform"/>
            <consortium name="The Broad Institute Genome Sequencing Center for Infectious Disease"/>
            <person name="Wu L."/>
            <person name="Ma J."/>
        </authorList>
    </citation>
    <scope>NUCLEOTIDE SEQUENCE [LARGE SCALE GENOMIC DNA]</scope>
    <source>
        <strain evidence="6">CGMCC 4.1641</strain>
    </source>
</reference>
<dbReference type="RefSeq" id="WP_204600962.1">
    <property type="nucleotide sequence ID" value="NZ_JBHSED010000003.1"/>
</dbReference>
<evidence type="ECO:0000313" key="6">
    <source>
        <dbReference type="Proteomes" id="UP001595755"/>
    </source>
</evidence>
<dbReference type="InterPro" id="IPR014710">
    <property type="entry name" value="RmlC-like_jellyroll"/>
</dbReference>
<name>A0ABV8S5K8_9BACL</name>
<protein>
    <submittedName>
        <fullName evidence="5">Helix-turn-helix domain-containing protein</fullName>
    </submittedName>
</protein>
<keyword evidence="6" id="KW-1185">Reference proteome</keyword>
<dbReference type="InterPro" id="IPR037923">
    <property type="entry name" value="HTH-like"/>
</dbReference>
<dbReference type="InterPro" id="IPR009057">
    <property type="entry name" value="Homeodomain-like_sf"/>
</dbReference>
<comment type="caution">
    <text evidence="5">The sequence shown here is derived from an EMBL/GenBank/DDBJ whole genome shotgun (WGS) entry which is preliminary data.</text>
</comment>
<evidence type="ECO:0000256" key="3">
    <source>
        <dbReference type="ARBA" id="ARBA00023163"/>
    </source>
</evidence>
<organism evidence="5 6">
    <name type="scientific">Cohnella boryungensis</name>
    <dbReference type="NCBI Taxonomy" id="768479"/>
    <lineage>
        <taxon>Bacteria</taxon>
        <taxon>Bacillati</taxon>
        <taxon>Bacillota</taxon>
        <taxon>Bacilli</taxon>
        <taxon>Bacillales</taxon>
        <taxon>Paenibacillaceae</taxon>
        <taxon>Cohnella</taxon>
    </lineage>
</organism>
<dbReference type="PRINTS" id="PR00032">
    <property type="entry name" value="HTHARAC"/>
</dbReference>
<evidence type="ECO:0000256" key="1">
    <source>
        <dbReference type="ARBA" id="ARBA00023015"/>
    </source>
</evidence>
<dbReference type="PROSITE" id="PS00041">
    <property type="entry name" value="HTH_ARAC_FAMILY_1"/>
    <property type="match status" value="1"/>
</dbReference>
<dbReference type="PROSITE" id="PS01124">
    <property type="entry name" value="HTH_ARAC_FAMILY_2"/>
    <property type="match status" value="1"/>
</dbReference>
<dbReference type="CDD" id="cd02208">
    <property type="entry name" value="cupin_RmlC-like"/>
    <property type="match status" value="1"/>
</dbReference>
<accession>A0ABV8S5K8</accession>
<keyword evidence="3" id="KW-0804">Transcription</keyword>
<sequence length="265" mass="30564">MNGNQQILPFHWHEEIELIYIRRGSAVFSVNHVEYSVQAGDCIIVNSGELHCGYSNGNEGCAYSAIVFKLSWLSSLHPDCCQEYLNPLLRGSALFPTLINSEHKELLDLVVLLLSDFHEQEEGYELLSKGRLLIFLAKIYPRLIPRKRYDQSNQENHQKWKRMISVLEYMDAHYKLPLTLEQMASVASMSPSHFCRLFKELTGVRPVEYVNLLRVNSAALMIQSSSCSILDAAMENGFQHLSYFSKQFKKHMQMTPSEYKLRKPQ</sequence>
<dbReference type="Gene3D" id="1.10.10.60">
    <property type="entry name" value="Homeodomain-like"/>
    <property type="match status" value="2"/>
</dbReference>
<dbReference type="EMBL" id="JBHSED010000003">
    <property type="protein sequence ID" value="MFC4302148.1"/>
    <property type="molecule type" value="Genomic_DNA"/>
</dbReference>
<dbReference type="SMART" id="SM00342">
    <property type="entry name" value="HTH_ARAC"/>
    <property type="match status" value="1"/>
</dbReference>
<proteinExistence type="predicted"/>
<dbReference type="Gene3D" id="2.60.120.10">
    <property type="entry name" value="Jelly Rolls"/>
    <property type="match status" value="1"/>
</dbReference>
<dbReference type="InterPro" id="IPR018062">
    <property type="entry name" value="HTH_AraC-typ_CS"/>
</dbReference>
<gene>
    <name evidence="5" type="ORF">ACFO1S_01690</name>
</gene>
<dbReference type="InterPro" id="IPR003313">
    <property type="entry name" value="AraC-bd"/>
</dbReference>
<dbReference type="Proteomes" id="UP001595755">
    <property type="component" value="Unassembled WGS sequence"/>
</dbReference>
<keyword evidence="1" id="KW-0805">Transcription regulation</keyword>
<dbReference type="SUPFAM" id="SSF46689">
    <property type="entry name" value="Homeodomain-like"/>
    <property type="match status" value="2"/>
</dbReference>
<evidence type="ECO:0000259" key="4">
    <source>
        <dbReference type="PROSITE" id="PS01124"/>
    </source>
</evidence>
<evidence type="ECO:0000313" key="5">
    <source>
        <dbReference type="EMBL" id="MFC4302148.1"/>
    </source>
</evidence>
<dbReference type="Pfam" id="PF02311">
    <property type="entry name" value="AraC_binding"/>
    <property type="match status" value="1"/>
</dbReference>